<name>A0A1R2C2D4_9CILI</name>
<dbReference type="Gene3D" id="1.10.10.10">
    <property type="entry name" value="Winged helix-like DNA-binding domain superfamily/Winged helix DNA-binding domain"/>
    <property type="match status" value="1"/>
</dbReference>
<dbReference type="GO" id="GO:0006367">
    <property type="term" value="P:transcription initiation at RNA polymerase II promoter"/>
    <property type="evidence" value="ECO:0007669"/>
    <property type="project" value="InterPro"/>
</dbReference>
<keyword evidence="6" id="KW-0539">Nucleus</keyword>
<keyword evidence="3" id="KW-0805">Transcription regulation</keyword>
<dbReference type="InterPro" id="IPR040450">
    <property type="entry name" value="TFIIF_beta_HTH"/>
</dbReference>
<keyword evidence="9" id="KW-1185">Reference proteome</keyword>
<dbReference type="EMBL" id="MPUH01000314">
    <property type="protein sequence ID" value="OMJ83147.1"/>
    <property type="molecule type" value="Genomic_DNA"/>
</dbReference>
<evidence type="ECO:0000259" key="7">
    <source>
        <dbReference type="Pfam" id="PF02270"/>
    </source>
</evidence>
<evidence type="ECO:0000256" key="5">
    <source>
        <dbReference type="ARBA" id="ARBA00023163"/>
    </source>
</evidence>
<evidence type="ECO:0000256" key="1">
    <source>
        <dbReference type="ARBA" id="ARBA00004123"/>
    </source>
</evidence>
<dbReference type="SUPFAM" id="SSF46785">
    <property type="entry name" value="Winged helix' DNA-binding domain"/>
    <property type="match status" value="1"/>
</dbReference>
<keyword evidence="4" id="KW-0238">DNA-binding</keyword>
<protein>
    <recommendedName>
        <fullName evidence="7">TFIIF beta subunit HTH domain-containing protein</fullName>
    </recommendedName>
</protein>
<dbReference type="FunFam" id="1.10.10.10:FF:000035">
    <property type="entry name" value="General transcription factor IIF subunit 2"/>
    <property type="match status" value="1"/>
</dbReference>
<comment type="similarity">
    <text evidence="2">Belongs to the TFIIF beta subunit family.</text>
</comment>
<dbReference type="GO" id="GO:0005674">
    <property type="term" value="C:transcription factor TFIIF complex"/>
    <property type="evidence" value="ECO:0007669"/>
    <property type="project" value="InterPro"/>
</dbReference>
<dbReference type="AlphaFoldDB" id="A0A1R2C2D4"/>
<accession>A0A1R2C2D4</accession>
<evidence type="ECO:0000313" key="9">
    <source>
        <dbReference type="Proteomes" id="UP000187209"/>
    </source>
</evidence>
<dbReference type="OrthoDB" id="26094at2759"/>
<evidence type="ECO:0000256" key="6">
    <source>
        <dbReference type="ARBA" id="ARBA00023242"/>
    </source>
</evidence>
<gene>
    <name evidence="8" type="ORF">SteCoe_16001</name>
</gene>
<comment type="subcellular location">
    <subcellularLocation>
        <location evidence="1">Nucleus</location>
    </subcellularLocation>
</comment>
<reference evidence="8 9" key="1">
    <citation type="submission" date="2016-11" db="EMBL/GenBank/DDBJ databases">
        <title>The macronuclear genome of Stentor coeruleus: a giant cell with tiny introns.</title>
        <authorList>
            <person name="Slabodnick M."/>
            <person name="Ruby J.G."/>
            <person name="Reiff S.B."/>
            <person name="Swart E.C."/>
            <person name="Gosai S."/>
            <person name="Prabakaran S."/>
            <person name="Witkowska E."/>
            <person name="Larue G.E."/>
            <person name="Fisher S."/>
            <person name="Freeman R.M."/>
            <person name="Gunawardena J."/>
            <person name="Chu W."/>
            <person name="Stover N.A."/>
            <person name="Gregory B.D."/>
            <person name="Nowacki M."/>
            <person name="Derisi J."/>
            <person name="Roy S.W."/>
            <person name="Marshall W.F."/>
            <person name="Sood P."/>
        </authorList>
    </citation>
    <scope>NUCLEOTIDE SEQUENCE [LARGE SCALE GENOMIC DNA]</scope>
    <source>
        <strain evidence="8">WM001</strain>
    </source>
</reference>
<evidence type="ECO:0000256" key="4">
    <source>
        <dbReference type="ARBA" id="ARBA00023125"/>
    </source>
</evidence>
<proteinExistence type="inferred from homology"/>
<sequence>MDCVMRDSNKVMLVKIPEALYEQMKRAPDTTGSLFFDPVSKAMRFEFSETGEETLKFKAEITPADDDLHIFSVDGGRKAVLKAKVAYKGNLLPEKSSIFDKQNQEIMKKISDYSIQTCDAKIDNKNQKRILKLHDDHKSYIMANSDQAHQASIRKKYKEKRVRGDPEKVRTMLFELFGGQSYWKTKALADETSQPESFLNEILQEIADKVPSGQYRGHWRLKPQFREADDNEESELIRKN</sequence>
<dbReference type="Proteomes" id="UP000187209">
    <property type="component" value="Unassembled WGS sequence"/>
</dbReference>
<dbReference type="InterPro" id="IPR003196">
    <property type="entry name" value="TFIIF_beta"/>
</dbReference>
<feature type="domain" description="TFIIF beta subunit HTH" evidence="7">
    <location>
        <begin position="163"/>
        <end position="226"/>
    </location>
</feature>
<evidence type="ECO:0000256" key="2">
    <source>
        <dbReference type="ARBA" id="ARBA00009543"/>
    </source>
</evidence>
<organism evidence="8 9">
    <name type="scientific">Stentor coeruleus</name>
    <dbReference type="NCBI Taxonomy" id="5963"/>
    <lineage>
        <taxon>Eukaryota</taxon>
        <taxon>Sar</taxon>
        <taxon>Alveolata</taxon>
        <taxon>Ciliophora</taxon>
        <taxon>Postciliodesmatophora</taxon>
        <taxon>Heterotrichea</taxon>
        <taxon>Heterotrichida</taxon>
        <taxon>Stentoridae</taxon>
        <taxon>Stentor</taxon>
    </lineage>
</organism>
<dbReference type="GO" id="GO:0003677">
    <property type="term" value="F:DNA binding"/>
    <property type="evidence" value="ECO:0007669"/>
    <property type="project" value="UniProtKB-KW"/>
</dbReference>
<evidence type="ECO:0000313" key="8">
    <source>
        <dbReference type="EMBL" id="OMJ83147.1"/>
    </source>
</evidence>
<dbReference type="PANTHER" id="PTHR10445">
    <property type="entry name" value="GENERAL TRANSCRIPTION FACTOR IIF SUBUNIT 2"/>
    <property type="match status" value="1"/>
</dbReference>
<dbReference type="InterPro" id="IPR036388">
    <property type="entry name" value="WH-like_DNA-bd_sf"/>
</dbReference>
<dbReference type="Pfam" id="PF02270">
    <property type="entry name" value="TFIIF_beta"/>
    <property type="match status" value="1"/>
</dbReference>
<dbReference type="PANTHER" id="PTHR10445:SF0">
    <property type="entry name" value="GENERAL TRANSCRIPTION FACTOR IIF SUBUNIT 2"/>
    <property type="match status" value="1"/>
</dbReference>
<evidence type="ECO:0000256" key="3">
    <source>
        <dbReference type="ARBA" id="ARBA00023015"/>
    </source>
</evidence>
<dbReference type="InterPro" id="IPR036390">
    <property type="entry name" value="WH_DNA-bd_sf"/>
</dbReference>
<keyword evidence="5" id="KW-0804">Transcription</keyword>
<comment type="caution">
    <text evidence="8">The sequence shown here is derived from an EMBL/GenBank/DDBJ whole genome shotgun (WGS) entry which is preliminary data.</text>
</comment>